<dbReference type="Gene3D" id="3.40.50.2300">
    <property type="match status" value="2"/>
</dbReference>
<dbReference type="InterPro" id="IPR046335">
    <property type="entry name" value="LacI/GalR-like_sensor"/>
</dbReference>
<feature type="domain" description="HTH lacI-type" evidence="4">
    <location>
        <begin position="35"/>
        <end position="89"/>
    </location>
</feature>
<dbReference type="PANTHER" id="PTHR30146">
    <property type="entry name" value="LACI-RELATED TRANSCRIPTIONAL REPRESSOR"/>
    <property type="match status" value="1"/>
</dbReference>
<proteinExistence type="predicted"/>
<evidence type="ECO:0000256" key="1">
    <source>
        <dbReference type="ARBA" id="ARBA00023015"/>
    </source>
</evidence>
<dbReference type="SUPFAM" id="SSF47413">
    <property type="entry name" value="lambda repressor-like DNA-binding domains"/>
    <property type="match status" value="1"/>
</dbReference>
<dbReference type="InterPro" id="IPR028082">
    <property type="entry name" value="Peripla_BP_I"/>
</dbReference>
<protein>
    <submittedName>
        <fullName evidence="5">LacI family DNA-binding transcriptional regulator</fullName>
    </submittedName>
</protein>
<dbReference type="GO" id="GO:0000976">
    <property type="term" value="F:transcription cis-regulatory region binding"/>
    <property type="evidence" value="ECO:0007669"/>
    <property type="project" value="TreeGrafter"/>
</dbReference>
<dbReference type="EMBL" id="JACDXJ010000001">
    <property type="protein sequence ID" value="MBA1154591.1"/>
    <property type="molecule type" value="Genomic_DNA"/>
</dbReference>
<keyword evidence="3" id="KW-0804">Transcription</keyword>
<dbReference type="InterPro" id="IPR010982">
    <property type="entry name" value="Lambda_DNA-bd_dom_sf"/>
</dbReference>
<accession>A0A838BH70</accession>
<dbReference type="PROSITE" id="PS50932">
    <property type="entry name" value="HTH_LACI_2"/>
    <property type="match status" value="1"/>
</dbReference>
<comment type="caution">
    <text evidence="5">The sequence shown here is derived from an EMBL/GenBank/DDBJ whole genome shotgun (WGS) entry which is preliminary data.</text>
</comment>
<sequence>MIGDPGGGFVSPTFDQVIRIGRPVTPENGGERKPVRIEEVARIAGVSPITVSRALHQPGRVSEEKRLKVQQAVEVTGYASNPHARALRSGRSNIVAAFVSNIVSQQFGLAVQGCAEVLEPRGFQLMIGQTSYSYARETSMIQSLLALRPAAVLFTGVVELEENRSFLRELGVPVIETWAFPPDPIDMLVGFSNTDGGRMVAQHFAAQGYRRVAFIGRSGGRGLLRLAGFRDGVRSAGLKLVAELSLDTVSGLSDGQRALNQLLDSHEKIDAVFCANDLIAMGALLEASRRGLNMPGDIAIAGFGDSDLAAEIPPGLTTIRMDCRQIGRRAGEMLLARLNGETDGSSSETVALELVKRGST</sequence>
<dbReference type="CDD" id="cd01575">
    <property type="entry name" value="PBP1_GntR"/>
    <property type="match status" value="1"/>
</dbReference>
<evidence type="ECO:0000313" key="5">
    <source>
        <dbReference type="EMBL" id="MBA1154591.1"/>
    </source>
</evidence>
<dbReference type="SUPFAM" id="SSF53822">
    <property type="entry name" value="Periplasmic binding protein-like I"/>
    <property type="match status" value="1"/>
</dbReference>
<dbReference type="Pfam" id="PF13377">
    <property type="entry name" value="Peripla_BP_3"/>
    <property type="match status" value="1"/>
</dbReference>
<dbReference type="Proteomes" id="UP000572984">
    <property type="component" value="Unassembled WGS sequence"/>
</dbReference>
<dbReference type="PANTHER" id="PTHR30146:SF33">
    <property type="entry name" value="TRANSCRIPTIONAL REGULATOR"/>
    <property type="match status" value="1"/>
</dbReference>
<dbReference type="Pfam" id="PF00356">
    <property type="entry name" value="LacI"/>
    <property type="match status" value="1"/>
</dbReference>
<dbReference type="SMART" id="SM00354">
    <property type="entry name" value="HTH_LACI"/>
    <property type="match status" value="1"/>
</dbReference>
<gene>
    <name evidence="5" type="ORF">H0S73_00440</name>
</gene>
<dbReference type="AlphaFoldDB" id="A0A838BH70"/>
<dbReference type="Gene3D" id="1.10.260.40">
    <property type="entry name" value="lambda repressor-like DNA-binding domains"/>
    <property type="match status" value="1"/>
</dbReference>
<evidence type="ECO:0000259" key="4">
    <source>
        <dbReference type="PROSITE" id="PS50932"/>
    </source>
</evidence>
<keyword evidence="6" id="KW-1185">Reference proteome</keyword>
<keyword evidence="1" id="KW-0805">Transcription regulation</keyword>
<keyword evidence="2 5" id="KW-0238">DNA-binding</keyword>
<reference evidence="5 6" key="1">
    <citation type="submission" date="2020-07" db="EMBL/GenBank/DDBJ databases">
        <title>Draft genome and description of Microvirga mediterraneensis Marseille-Q2068 sp. nov.</title>
        <authorList>
            <person name="Boxberger M."/>
        </authorList>
    </citation>
    <scope>NUCLEOTIDE SEQUENCE [LARGE SCALE GENOMIC DNA]</scope>
    <source>
        <strain evidence="5 6">Marseille-Q2068</strain>
    </source>
</reference>
<dbReference type="GO" id="GO:0003700">
    <property type="term" value="F:DNA-binding transcription factor activity"/>
    <property type="evidence" value="ECO:0007669"/>
    <property type="project" value="TreeGrafter"/>
</dbReference>
<dbReference type="PROSITE" id="PS00356">
    <property type="entry name" value="HTH_LACI_1"/>
    <property type="match status" value="1"/>
</dbReference>
<name>A0A838BH70_9HYPH</name>
<evidence type="ECO:0000313" key="6">
    <source>
        <dbReference type="Proteomes" id="UP000572984"/>
    </source>
</evidence>
<dbReference type="CDD" id="cd01392">
    <property type="entry name" value="HTH_LacI"/>
    <property type="match status" value="1"/>
</dbReference>
<evidence type="ECO:0000256" key="2">
    <source>
        <dbReference type="ARBA" id="ARBA00023125"/>
    </source>
</evidence>
<evidence type="ECO:0000256" key="3">
    <source>
        <dbReference type="ARBA" id="ARBA00023163"/>
    </source>
</evidence>
<organism evidence="5 6">
    <name type="scientific">Microvirga mediterraneensis</name>
    <dbReference type="NCBI Taxonomy" id="2754695"/>
    <lineage>
        <taxon>Bacteria</taxon>
        <taxon>Pseudomonadati</taxon>
        <taxon>Pseudomonadota</taxon>
        <taxon>Alphaproteobacteria</taxon>
        <taxon>Hyphomicrobiales</taxon>
        <taxon>Methylobacteriaceae</taxon>
        <taxon>Microvirga</taxon>
    </lineage>
</organism>
<dbReference type="InterPro" id="IPR000843">
    <property type="entry name" value="HTH_LacI"/>
</dbReference>